<feature type="region of interest" description="Disordered" evidence="1">
    <location>
        <begin position="1"/>
        <end position="27"/>
    </location>
</feature>
<proteinExistence type="predicted"/>
<accession>A0AA36DIU2</accession>
<reference evidence="2" key="1">
    <citation type="submission" date="2023-06" db="EMBL/GenBank/DDBJ databases">
        <authorList>
            <person name="Delattre M."/>
        </authorList>
    </citation>
    <scope>NUCLEOTIDE SEQUENCE</scope>
    <source>
        <strain evidence="2">AF72</strain>
    </source>
</reference>
<feature type="non-terminal residue" evidence="2">
    <location>
        <position position="1"/>
    </location>
</feature>
<name>A0AA36DIU2_9BILA</name>
<dbReference type="Proteomes" id="UP001177023">
    <property type="component" value="Unassembled WGS sequence"/>
</dbReference>
<evidence type="ECO:0000313" key="3">
    <source>
        <dbReference type="Proteomes" id="UP001177023"/>
    </source>
</evidence>
<organism evidence="2 3">
    <name type="scientific">Mesorhabditis spiculigera</name>
    <dbReference type="NCBI Taxonomy" id="96644"/>
    <lineage>
        <taxon>Eukaryota</taxon>
        <taxon>Metazoa</taxon>
        <taxon>Ecdysozoa</taxon>
        <taxon>Nematoda</taxon>
        <taxon>Chromadorea</taxon>
        <taxon>Rhabditida</taxon>
        <taxon>Rhabditina</taxon>
        <taxon>Rhabditomorpha</taxon>
        <taxon>Rhabditoidea</taxon>
        <taxon>Rhabditidae</taxon>
        <taxon>Mesorhabditinae</taxon>
        <taxon>Mesorhabditis</taxon>
    </lineage>
</organism>
<feature type="compositionally biased region" description="Basic and acidic residues" evidence="1">
    <location>
        <begin position="1"/>
        <end position="10"/>
    </location>
</feature>
<comment type="caution">
    <text evidence="2">The sequence shown here is derived from an EMBL/GenBank/DDBJ whole genome shotgun (WGS) entry which is preliminary data.</text>
</comment>
<dbReference type="AlphaFoldDB" id="A0AA36DIU2"/>
<dbReference type="EMBL" id="CATQJA010002807">
    <property type="protein sequence ID" value="CAJ0588016.1"/>
    <property type="molecule type" value="Genomic_DNA"/>
</dbReference>
<evidence type="ECO:0000313" key="2">
    <source>
        <dbReference type="EMBL" id="CAJ0588016.1"/>
    </source>
</evidence>
<evidence type="ECO:0000256" key="1">
    <source>
        <dbReference type="SAM" id="MobiDB-lite"/>
    </source>
</evidence>
<keyword evidence="3" id="KW-1185">Reference proteome</keyword>
<gene>
    <name evidence="2" type="ORF">MSPICULIGERA_LOCUS25968</name>
</gene>
<sequence length="62" mass="6753">SISGEREQHLRGCSRSPETDATDSANRTLPASAAQMFVQYLHGLKVNCFIARINATGLFNSL</sequence>
<feature type="non-terminal residue" evidence="2">
    <location>
        <position position="62"/>
    </location>
</feature>
<protein>
    <submittedName>
        <fullName evidence="2">Uncharacterized protein</fullName>
    </submittedName>
</protein>